<protein>
    <submittedName>
        <fullName evidence="3">Uncharacterized protein</fullName>
    </submittedName>
</protein>
<evidence type="ECO:0000259" key="1">
    <source>
        <dbReference type="PROSITE" id="PS50022"/>
    </source>
</evidence>
<dbReference type="SUPFAM" id="SSF69360">
    <property type="entry name" value="Cell wall binding repeat"/>
    <property type="match status" value="1"/>
</dbReference>
<comment type="caution">
    <text evidence="3">The sequence shown here is derived from an EMBL/GenBank/DDBJ whole genome shotgun (WGS) entry which is preliminary data.</text>
</comment>
<dbReference type="InterPro" id="IPR032979">
    <property type="entry name" value="ENGase"/>
</dbReference>
<dbReference type="InterPro" id="IPR000601">
    <property type="entry name" value="PKD_dom"/>
</dbReference>
<feature type="domain" description="F5/8 type C" evidence="1">
    <location>
        <begin position="754"/>
        <end position="899"/>
    </location>
</feature>
<dbReference type="HOGENOM" id="CLU_008357_0_0_9"/>
<dbReference type="AlphaFoldDB" id="H3NQJ5"/>
<dbReference type="OrthoDB" id="1089471at2"/>
<dbReference type="InterPro" id="IPR022409">
    <property type="entry name" value="PKD/Chitinase_dom"/>
</dbReference>
<gene>
    <name evidence="3" type="ORF">HMPREF9709_01606</name>
</gene>
<dbReference type="SUPFAM" id="SSF49299">
    <property type="entry name" value="PKD domain"/>
    <property type="match status" value="1"/>
</dbReference>
<evidence type="ECO:0000259" key="2">
    <source>
        <dbReference type="PROSITE" id="PS50093"/>
    </source>
</evidence>
<proteinExistence type="predicted"/>
<dbReference type="GO" id="GO:0005829">
    <property type="term" value="C:cytosol"/>
    <property type="evidence" value="ECO:0007669"/>
    <property type="project" value="UniProtKB-SubCell"/>
</dbReference>
<dbReference type="PROSITE" id="PS50022">
    <property type="entry name" value="FA58C_3"/>
    <property type="match status" value="1"/>
</dbReference>
<evidence type="ECO:0000313" key="4">
    <source>
        <dbReference type="Proteomes" id="UP000004191"/>
    </source>
</evidence>
<dbReference type="Gene3D" id="2.60.40.10">
    <property type="entry name" value="Immunoglobulins"/>
    <property type="match status" value="1"/>
</dbReference>
<dbReference type="GeneID" id="96999548"/>
<dbReference type="InterPro" id="IPR005201">
    <property type="entry name" value="TIM_ENGase"/>
</dbReference>
<dbReference type="InterPro" id="IPR013783">
    <property type="entry name" value="Ig-like_fold"/>
</dbReference>
<dbReference type="SMART" id="SM00089">
    <property type="entry name" value="PKD"/>
    <property type="match status" value="1"/>
</dbReference>
<dbReference type="eggNOG" id="COG3291">
    <property type="taxonomic scope" value="Bacteria"/>
</dbReference>
<dbReference type="Gene3D" id="2.10.270.10">
    <property type="entry name" value="Cholin Binding"/>
    <property type="match status" value="2"/>
</dbReference>
<dbReference type="STRING" id="883114.HMPREF9709_01606"/>
<name>H3NQJ5_9FIRM</name>
<evidence type="ECO:0000313" key="3">
    <source>
        <dbReference type="EMBL" id="EHR32325.1"/>
    </source>
</evidence>
<accession>H3NQJ5</accession>
<dbReference type="PROSITE" id="PS50093">
    <property type="entry name" value="PKD"/>
    <property type="match status" value="1"/>
</dbReference>
<dbReference type="RefSeq" id="WP_005399121.1">
    <property type="nucleotide sequence ID" value="NZ_JH601088.1"/>
</dbReference>
<dbReference type="InterPro" id="IPR035986">
    <property type="entry name" value="PKD_dom_sf"/>
</dbReference>
<dbReference type="PANTHER" id="PTHR13246:SF1">
    <property type="entry name" value="CYTOSOLIC ENDO-BETA-N-ACETYLGLUCOSAMINIDASE"/>
    <property type="match status" value="1"/>
</dbReference>
<dbReference type="Pfam" id="PF00754">
    <property type="entry name" value="F5_F8_type_C"/>
    <property type="match status" value="1"/>
</dbReference>
<dbReference type="CDD" id="cd00146">
    <property type="entry name" value="PKD"/>
    <property type="match status" value="1"/>
</dbReference>
<dbReference type="PATRIC" id="fig|883114.3.peg.1603"/>
<dbReference type="GO" id="GO:0033925">
    <property type="term" value="F:mannosyl-glycoprotein endo-beta-N-acetylglucosaminidase activity"/>
    <property type="evidence" value="ECO:0007669"/>
    <property type="project" value="InterPro"/>
</dbReference>
<dbReference type="InterPro" id="IPR008979">
    <property type="entry name" value="Galactose-bd-like_sf"/>
</dbReference>
<keyword evidence="4" id="KW-1185">Reference proteome</keyword>
<dbReference type="SUPFAM" id="SSF49785">
    <property type="entry name" value="Galactose-binding domain-like"/>
    <property type="match status" value="1"/>
</dbReference>
<reference evidence="3 4" key="1">
    <citation type="submission" date="2012-01" db="EMBL/GenBank/DDBJ databases">
        <title>The Genome Sequence of Helcococcus kunzii ATCC 51366.</title>
        <authorList>
            <consortium name="The Broad Institute Genome Sequencing Platform"/>
            <person name="Earl A."/>
            <person name="Ward D."/>
            <person name="Feldgarden M."/>
            <person name="Gevers D."/>
            <person name="Huys G."/>
            <person name="Young S.K."/>
            <person name="Zeng Q."/>
            <person name="Gargeya S."/>
            <person name="Fitzgerald M."/>
            <person name="Haas B."/>
            <person name="Abouelleil A."/>
            <person name="Alvarado L."/>
            <person name="Arachchi H.M."/>
            <person name="Berlin A."/>
            <person name="Chapman S.B."/>
            <person name="Gearin G."/>
            <person name="Goldberg J."/>
            <person name="Griggs A."/>
            <person name="Gujja S."/>
            <person name="Hansen M."/>
            <person name="Heiman D."/>
            <person name="Howarth C."/>
            <person name="Larimer J."/>
            <person name="Lui A."/>
            <person name="MacDonald P.J.P."/>
            <person name="McCowen C."/>
            <person name="Montmayeur A."/>
            <person name="Murphy C."/>
            <person name="Neiman D."/>
            <person name="Pearson M."/>
            <person name="Priest M."/>
            <person name="Roberts A."/>
            <person name="Saif S."/>
            <person name="Shea T."/>
            <person name="Sisk P."/>
            <person name="Stolte C."/>
            <person name="Sykes S."/>
            <person name="Wortman J."/>
            <person name="Nusbaum C."/>
            <person name="Birren B."/>
        </authorList>
    </citation>
    <scope>NUCLEOTIDE SEQUENCE [LARGE SCALE GENOMIC DNA]</scope>
    <source>
        <strain evidence="3 4">ATCC 51366</strain>
    </source>
</reference>
<dbReference type="PANTHER" id="PTHR13246">
    <property type="entry name" value="ENDO BETA N-ACETYLGLUCOSAMINIDASE"/>
    <property type="match status" value="1"/>
</dbReference>
<dbReference type="Gene3D" id="3.20.20.80">
    <property type="entry name" value="Glycosidases"/>
    <property type="match status" value="1"/>
</dbReference>
<dbReference type="Proteomes" id="UP000004191">
    <property type="component" value="Unassembled WGS sequence"/>
</dbReference>
<sequence length="1095" mass="123947">MKKHQSKLTFSYARVAFALVLVFAISIFFNSVQAAKLEKPTAGHYHPKDIIDWSLEKYPDQKNNISKTPLAKREKLVGAGLKAANSDGKVMAIMIANATTSGAPAQGGDDYRYSYAFTHWQYVDTLVYWGGSAGEGIIVLPSADFVDSAHKNGVKVVGTVFFPPEAYGGQEKWVDEFVQKDSKGNFVLLDKMIEIADTLGFDGWFINEETNVSPETAKALKEFLIEYNKKTDKTMVWYDAMVNSGYVSWQGAINDFNYDYVRDNGKEVSDEVFVDFRWGGYSPDTTVNKSKEIGFDPMNAFFGFDVQSSNSLNGYLYRQYGDTLDMLMNEDGTPKVSLGFYVPDSVMRTNASKEGMDFWNTVWKYEKDLWVNSTGKVGNESEINWKGISTHFPEKTPITSLPFTSSFNQGAGDNFFVEGKLAKKGTFINRSTQDIMPTYRWMYENENGNKLVPQLDVNTVYYGGSSIKYEGAMAKGGNTKSTLFGSNIKIENGMKASVTKKGDARFDMLLVNAENKEFIIKGTESKGEWDTVTYDLSSVAGQNIVKFGVNIATTNPETNKVHLGNITIGQIDKDVNIKSFKAESQEVDAGVSAKVNFLVETNKDALVNIYMESSEGRELVGTTNNGRYYVENIKRPSDEDSTVKFVAIPLSQDRKLLNDKAKEFEFDFGKLAVPEADFTFNKRFVKVGEELTLTQKSSISASTFEWKIPGANEENLKGEEVKVSFPEAGRYTVSLTAKNSSGQDVEVKKNIITVYEDGYDIENLALRDGVKVTTSANCNMFSETGEQAKDNNPSTKWCDNANDKPWIMYELENESTITSFEILHAAKGGEDAAFNTRIYNISISEDGKNWTPIVKVEDNKADETLHAVIERAKFVKLDIIRGEQGGSVARIYEFKVFGFEKPIEDFPAYEPEIPEEPEEPEQPEKHGWEKVGNKWTYYDHGKQAKSEWKWIDKTWKFFNSKGESMTQTYHENGMIWLSLEGPKTRYQKGWWTNPENGYRYFFRLSSGTMVKGRQWIDGNWRFFRRSGTLATGWQKLPLGWMYFRPGTGTQAYGWQWIDGVWTYLRTSTGTRVSGRQWIDGRWYNFTWNGKLIGKR</sequence>
<dbReference type="Pfam" id="PF03644">
    <property type="entry name" value="Glyco_hydro_85"/>
    <property type="match status" value="1"/>
</dbReference>
<dbReference type="EMBL" id="AGEI01000029">
    <property type="protein sequence ID" value="EHR32325.1"/>
    <property type="molecule type" value="Genomic_DNA"/>
</dbReference>
<dbReference type="InterPro" id="IPR000421">
    <property type="entry name" value="FA58C"/>
</dbReference>
<organism evidence="3 4">
    <name type="scientific">Helcococcus kunzii ATCC 51366</name>
    <dbReference type="NCBI Taxonomy" id="883114"/>
    <lineage>
        <taxon>Bacteria</taxon>
        <taxon>Bacillati</taxon>
        <taxon>Bacillota</taxon>
        <taxon>Tissierellia</taxon>
        <taxon>Tissierellales</taxon>
        <taxon>Peptoniphilaceae</taxon>
        <taxon>Helcococcus</taxon>
    </lineage>
</organism>
<dbReference type="eggNOG" id="COG5263">
    <property type="taxonomic scope" value="Bacteria"/>
</dbReference>
<dbReference type="Pfam" id="PF00801">
    <property type="entry name" value="PKD"/>
    <property type="match status" value="1"/>
</dbReference>
<dbReference type="Gene3D" id="2.60.120.260">
    <property type="entry name" value="Galactose-binding domain-like"/>
    <property type="match status" value="2"/>
</dbReference>
<feature type="domain" description="PKD" evidence="2">
    <location>
        <begin position="674"/>
        <end position="751"/>
    </location>
</feature>
<dbReference type="eggNOG" id="COG4724">
    <property type="taxonomic scope" value="Bacteria"/>
</dbReference>